<feature type="region of interest" description="Disordered" evidence="1">
    <location>
        <begin position="1"/>
        <end position="61"/>
    </location>
</feature>
<organism evidence="2 3">
    <name type="scientific">Cichlidogyrus casuarinus</name>
    <dbReference type="NCBI Taxonomy" id="1844966"/>
    <lineage>
        <taxon>Eukaryota</taxon>
        <taxon>Metazoa</taxon>
        <taxon>Spiralia</taxon>
        <taxon>Lophotrochozoa</taxon>
        <taxon>Platyhelminthes</taxon>
        <taxon>Monogenea</taxon>
        <taxon>Monopisthocotylea</taxon>
        <taxon>Dactylogyridea</taxon>
        <taxon>Ancyrocephalidae</taxon>
        <taxon>Cichlidogyrus</taxon>
    </lineage>
</organism>
<dbReference type="EMBL" id="JBJKFK010007119">
    <property type="protein sequence ID" value="KAL3307530.1"/>
    <property type="molecule type" value="Genomic_DNA"/>
</dbReference>
<feature type="compositionally biased region" description="Low complexity" evidence="1">
    <location>
        <begin position="46"/>
        <end position="61"/>
    </location>
</feature>
<dbReference type="Proteomes" id="UP001626550">
    <property type="component" value="Unassembled WGS sequence"/>
</dbReference>
<dbReference type="AlphaFoldDB" id="A0ABD2PJA6"/>
<evidence type="ECO:0008006" key="4">
    <source>
        <dbReference type="Google" id="ProtNLM"/>
    </source>
</evidence>
<gene>
    <name evidence="2" type="ORF">Ciccas_013953</name>
</gene>
<dbReference type="SUPFAM" id="SSF54160">
    <property type="entry name" value="Chromo domain-like"/>
    <property type="match status" value="1"/>
</dbReference>
<dbReference type="CDD" id="cd00024">
    <property type="entry name" value="CD_CSD"/>
    <property type="match status" value="1"/>
</dbReference>
<evidence type="ECO:0000313" key="2">
    <source>
        <dbReference type="EMBL" id="KAL3307530.1"/>
    </source>
</evidence>
<keyword evidence="3" id="KW-1185">Reference proteome</keyword>
<evidence type="ECO:0000313" key="3">
    <source>
        <dbReference type="Proteomes" id="UP001626550"/>
    </source>
</evidence>
<feature type="non-terminal residue" evidence="2">
    <location>
        <position position="242"/>
    </location>
</feature>
<evidence type="ECO:0000256" key="1">
    <source>
        <dbReference type="SAM" id="MobiDB-lite"/>
    </source>
</evidence>
<dbReference type="InterPro" id="IPR016197">
    <property type="entry name" value="Chromo-like_dom_sf"/>
</dbReference>
<comment type="caution">
    <text evidence="2">The sequence shown here is derived from an EMBL/GenBank/DDBJ whole genome shotgun (WGS) entry which is preliminary data.</text>
</comment>
<protein>
    <recommendedName>
        <fullName evidence="4">Chromo domain-containing protein</fullName>
    </recommendedName>
</protein>
<feature type="compositionally biased region" description="Polar residues" evidence="1">
    <location>
        <begin position="21"/>
        <end position="35"/>
    </location>
</feature>
<reference evidence="2 3" key="1">
    <citation type="submission" date="2024-11" db="EMBL/GenBank/DDBJ databases">
        <title>Adaptive evolution of stress response genes in parasites aligns with host niche diversity.</title>
        <authorList>
            <person name="Hahn C."/>
            <person name="Resl P."/>
        </authorList>
    </citation>
    <scope>NUCLEOTIDE SEQUENCE [LARGE SCALE GENOMIC DNA]</scope>
    <source>
        <strain evidence="2">EGGRZ-B1_66</strain>
        <tissue evidence="2">Body</tissue>
    </source>
</reference>
<name>A0ABD2PJA6_9PLAT</name>
<proteinExistence type="predicted"/>
<sequence>MPRKAATKSSQEFSRTRKSPAATSTKSISPATPQHASPDRERSHPSSTSRQDDNSSSDSGSEITIVADQADSDDAFEIESIIGINLAENKVYVKWVGFLHPSWTSVENLTSCVDAKSTFIDAVTQSLSPNPTSPSIGDLMKASGFLKAVATEVVDVFEERRSVLLYHLPASCNTELSSNIASIFSKQLSINDNLRFSCKRLGSPVAPVRVTLAFTEDARLVLERCGSLVGGLTLGPYLSRLP</sequence>
<accession>A0ABD2PJA6</accession>